<comment type="caution">
    <text evidence="4">The sequence shown here is derived from an EMBL/GenBank/DDBJ whole genome shotgun (WGS) entry which is preliminary data.</text>
</comment>
<dbReference type="PRINTS" id="PR00721">
    <property type="entry name" value="STOMATIN"/>
</dbReference>
<proteinExistence type="inferred from homology"/>
<dbReference type="CDD" id="cd08826">
    <property type="entry name" value="SPFH_eoslipins_u1"/>
    <property type="match status" value="1"/>
</dbReference>
<evidence type="ECO:0000259" key="3">
    <source>
        <dbReference type="SMART" id="SM00244"/>
    </source>
</evidence>
<keyword evidence="5" id="KW-1185">Reference proteome</keyword>
<evidence type="ECO:0000256" key="2">
    <source>
        <dbReference type="SAM" id="MobiDB-lite"/>
    </source>
</evidence>
<dbReference type="InterPro" id="IPR036013">
    <property type="entry name" value="Band_7/SPFH_dom_sf"/>
</dbReference>
<dbReference type="SUPFAM" id="SSF117892">
    <property type="entry name" value="Band 7/SPFH domain"/>
    <property type="match status" value="1"/>
</dbReference>
<comment type="similarity">
    <text evidence="1">Belongs to the band 7/mec-2 family.</text>
</comment>
<dbReference type="Pfam" id="PF01145">
    <property type="entry name" value="Band_7"/>
    <property type="match status" value="1"/>
</dbReference>
<gene>
    <name evidence="4" type="ORF">ABUW04_35170</name>
</gene>
<dbReference type="InterPro" id="IPR001972">
    <property type="entry name" value="Stomatin_HflK_fam"/>
</dbReference>
<sequence>MIVVDVLLGVLGAGALWLATGVRVVQQVERGVVFRFGRVRRAVRQPGVTLLVPIADRLRKVNVQIITMPVPAQEGITRDNVTVRVDAVVYFKVEDPILATVNVQNYTFAMSQVAQTSLRSIIGKSELDDLLTNREPLNQGLELMIDSPAAGWGIHIDRVEIKDVALPESMKRSMSRQAEAERERRARIITADGEFQASRKLSDAAAIMSSTPAALQLRLLQTVVEVAAEKNSTLVLPFPVELLRFLDGATPDSSKSPPLVSEAAKAAAAAAAALIKQDLTDELNGSVPPVPEIPEAAVADLQLESGEPFGSGEPLTGGEPQKQQSEEN</sequence>
<dbReference type="PANTHER" id="PTHR10264">
    <property type="entry name" value="BAND 7 PROTEIN-RELATED"/>
    <property type="match status" value="1"/>
</dbReference>
<feature type="domain" description="Band 7" evidence="3">
    <location>
        <begin position="20"/>
        <end position="178"/>
    </location>
</feature>
<dbReference type="Proteomes" id="UP001592581">
    <property type="component" value="Unassembled WGS sequence"/>
</dbReference>
<reference evidence="4 5" key="1">
    <citation type="submission" date="2024-06" db="EMBL/GenBank/DDBJ databases">
        <authorList>
            <person name="Lee S.D."/>
        </authorList>
    </citation>
    <scope>NUCLEOTIDE SEQUENCE [LARGE SCALE GENOMIC DNA]</scope>
    <source>
        <strain evidence="4 5">N1-10</strain>
    </source>
</reference>
<accession>A0ABV6XYZ3</accession>
<dbReference type="Gene3D" id="3.30.479.30">
    <property type="entry name" value="Band 7 domain"/>
    <property type="match status" value="1"/>
</dbReference>
<protein>
    <submittedName>
        <fullName evidence="4">Slipin family protein</fullName>
    </submittedName>
</protein>
<dbReference type="RefSeq" id="WP_380568470.1">
    <property type="nucleotide sequence ID" value="NZ_JBEUKS010000017.1"/>
</dbReference>
<dbReference type="InterPro" id="IPR043202">
    <property type="entry name" value="Band-7_stomatin-like"/>
</dbReference>
<organism evidence="4 5">
    <name type="scientific">Streptacidiphilus jeojiensis</name>
    <dbReference type="NCBI Taxonomy" id="3229225"/>
    <lineage>
        <taxon>Bacteria</taxon>
        <taxon>Bacillati</taxon>
        <taxon>Actinomycetota</taxon>
        <taxon>Actinomycetes</taxon>
        <taxon>Kitasatosporales</taxon>
        <taxon>Streptomycetaceae</taxon>
        <taxon>Streptacidiphilus</taxon>
    </lineage>
</organism>
<name>A0ABV6XYZ3_9ACTN</name>
<dbReference type="SMART" id="SM00244">
    <property type="entry name" value="PHB"/>
    <property type="match status" value="1"/>
</dbReference>
<evidence type="ECO:0000313" key="4">
    <source>
        <dbReference type="EMBL" id="MFC1443493.1"/>
    </source>
</evidence>
<evidence type="ECO:0000256" key="1">
    <source>
        <dbReference type="ARBA" id="ARBA00008164"/>
    </source>
</evidence>
<evidence type="ECO:0000313" key="5">
    <source>
        <dbReference type="Proteomes" id="UP001592581"/>
    </source>
</evidence>
<dbReference type="InterPro" id="IPR001107">
    <property type="entry name" value="Band_7"/>
</dbReference>
<dbReference type="Gene3D" id="6.10.250.2090">
    <property type="match status" value="1"/>
</dbReference>
<dbReference type="PANTHER" id="PTHR10264:SF19">
    <property type="entry name" value="AT06885P-RELATED"/>
    <property type="match status" value="1"/>
</dbReference>
<feature type="region of interest" description="Disordered" evidence="2">
    <location>
        <begin position="301"/>
        <end position="328"/>
    </location>
</feature>
<dbReference type="EMBL" id="JBEUKS010000017">
    <property type="protein sequence ID" value="MFC1443493.1"/>
    <property type="molecule type" value="Genomic_DNA"/>
</dbReference>